<feature type="domain" description="DUF4124" evidence="2">
    <location>
        <begin position="9"/>
        <end position="58"/>
    </location>
</feature>
<dbReference type="EMBL" id="CP101508">
    <property type="protein sequence ID" value="UTV27647.1"/>
    <property type="molecule type" value="Genomic_DNA"/>
</dbReference>
<sequence length="177" mass="19187">MKIMTVLSLLAIHTSLAATSIYTWQDEHGITHFSDMPRQGAETVALAPPATVTLSEPDEAHAPRQQQPPALPPLSLALVSPTDQQTLRDNSGTVILSLSTNRPLAEHEQILVLLDGAPYAAPEASLHWQLHNIDRGSHRLQVQAVKDGKVIASSQAITVFLHRASMLQRTPPGPEPK</sequence>
<dbReference type="InterPro" id="IPR025392">
    <property type="entry name" value="DUF4124"/>
</dbReference>
<reference evidence="3" key="1">
    <citation type="submission" date="2022-07" db="EMBL/GenBank/DDBJ databases">
        <title>Genome sequencing of Photobacterium atrarenae GJH2-4.</title>
        <authorList>
            <person name="Park S.-J."/>
        </authorList>
    </citation>
    <scope>NUCLEOTIDE SEQUENCE</scope>
    <source>
        <strain evidence="3">GJH2-4</strain>
    </source>
</reference>
<name>A0ABY5GEP1_9GAMM</name>
<organism evidence="3 4">
    <name type="scientific">Photobacterium atrarenae</name>
    <dbReference type="NCBI Taxonomy" id="865757"/>
    <lineage>
        <taxon>Bacteria</taxon>
        <taxon>Pseudomonadati</taxon>
        <taxon>Pseudomonadota</taxon>
        <taxon>Gammaproteobacteria</taxon>
        <taxon>Vibrionales</taxon>
        <taxon>Vibrionaceae</taxon>
        <taxon>Photobacterium</taxon>
    </lineage>
</organism>
<dbReference type="Pfam" id="PF13511">
    <property type="entry name" value="DUF4124"/>
    <property type="match status" value="1"/>
</dbReference>
<dbReference type="RefSeq" id="WP_255388865.1">
    <property type="nucleotide sequence ID" value="NZ_CP101508.1"/>
</dbReference>
<evidence type="ECO:0000313" key="4">
    <source>
        <dbReference type="Proteomes" id="UP001057998"/>
    </source>
</evidence>
<dbReference type="Proteomes" id="UP001057998">
    <property type="component" value="Chromosome 1"/>
</dbReference>
<gene>
    <name evidence="3" type="ORF">NNL38_15410</name>
</gene>
<protein>
    <submittedName>
        <fullName evidence="3">DUF4124 domain-containing protein</fullName>
    </submittedName>
</protein>
<evidence type="ECO:0000256" key="1">
    <source>
        <dbReference type="SAM" id="SignalP"/>
    </source>
</evidence>
<evidence type="ECO:0000313" key="3">
    <source>
        <dbReference type="EMBL" id="UTV27647.1"/>
    </source>
</evidence>
<keyword evidence="1" id="KW-0732">Signal</keyword>
<accession>A0ABY5GEP1</accession>
<feature type="signal peptide" evidence="1">
    <location>
        <begin position="1"/>
        <end position="17"/>
    </location>
</feature>
<evidence type="ECO:0000259" key="2">
    <source>
        <dbReference type="Pfam" id="PF13511"/>
    </source>
</evidence>
<keyword evidence="4" id="KW-1185">Reference proteome</keyword>
<proteinExistence type="predicted"/>
<feature type="chain" id="PRO_5046918976" evidence="1">
    <location>
        <begin position="18"/>
        <end position="177"/>
    </location>
</feature>